<dbReference type="CDD" id="cd08070">
    <property type="entry name" value="MPN_like"/>
    <property type="match status" value="1"/>
</dbReference>
<dbReference type="SUPFAM" id="SSF102712">
    <property type="entry name" value="JAB1/MPN domain"/>
    <property type="match status" value="1"/>
</dbReference>
<keyword evidence="4" id="KW-0862">Zinc</keyword>
<gene>
    <name evidence="7" type="ORF">P7228_03290</name>
</gene>
<dbReference type="RefSeq" id="WP_278016798.1">
    <property type="nucleotide sequence ID" value="NZ_CP121106.1"/>
</dbReference>
<accession>A0ABY8FVW7</accession>
<dbReference type="InterPro" id="IPR000555">
    <property type="entry name" value="JAMM/MPN+_dom"/>
</dbReference>
<dbReference type="PANTHER" id="PTHR34858:SF1">
    <property type="entry name" value="CYSO-CYSTEINE PEPTIDASE"/>
    <property type="match status" value="1"/>
</dbReference>
<dbReference type="InterPro" id="IPR051929">
    <property type="entry name" value="VirAsm_ModProt"/>
</dbReference>
<name>A0ABY8FVW7_9SPHN</name>
<keyword evidence="8" id="KW-1185">Reference proteome</keyword>
<keyword evidence="5" id="KW-0482">Metalloprotease</keyword>
<evidence type="ECO:0000256" key="1">
    <source>
        <dbReference type="ARBA" id="ARBA00022670"/>
    </source>
</evidence>
<dbReference type="PROSITE" id="PS50249">
    <property type="entry name" value="MPN"/>
    <property type="match status" value="1"/>
</dbReference>
<evidence type="ECO:0000313" key="7">
    <source>
        <dbReference type="EMBL" id="WFL78108.1"/>
    </source>
</evidence>
<dbReference type="PANTHER" id="PTHR34858">
    <property type="entry name" value="CYSO-CYSTEINE PEPTIDASE"/>
    <property type="match status" value="1"/>
</dbReference>
<keyword evidence="2" id="KW-0479">Metal-binding</keyword>
<dbReference type="InterPro" id="IPR028090">
    <property type="entry name" value="JAB_dom_prok"/>
</dbReference>
<keyword evidence="3" id="KW-0378">Hydrolase</keyword>
<dbReference type="SMART" id="SM00232">
    <property type="entry name" value="JAB_MPN"/>
    <property type="match status" value="1"/>
</dbReference>
<evidence type="ECO:0000313" key="8">
    <source>
        <dbReference type="Proteomes" id="UP001215827"/>
    </source>
</evidence>
<evidence type="ECO:0000256" key="2">
    <source>
        <dbReference type="ARBA" id="ARBA00022723"/>
    </source>
</evidence>
<dbReference type="Gene3D" id="3.40.140.10">
    <property type="entry name" value="Cytidine Deaminase, domain 2"/>
    <property type="match status" value="1"/>
</dbReference>
<dbReference type="EMBL" id="CP121106">
    <property type="protein sequence ID" value="WFL78108.1"/>
    <property type="molecule type" value="Genomic_DNA"/>
</dbReference>
<dbReference type="InterPro" id="IPR037518">
    <property type="entry name" value="MPN"/>
</dbReference>
<evidence type="ECO:0000259" key="6">
    <source>
        <dbReference type="PROSITE" id="PS50249"/>
    </source>
</evidence>
<dbReference type="Proteomes" id="UP001215827">
    <property type="component" value="Chromosome"/>
</dbReference>
<feature type="domain" description="MPN" evidence="6">
    <location>
        <begin position="3"/>
        <end position="130"/>
    </location>
</feature>
<evidence type="ECO:0000256" key="5">
    <source>
        <dbReference type="ARBA" id="ARBA00023049"/>
    </source>
</evidence>
<sequence length="131" mass="14542">MQIEVTRDVIAQLKAAARQAHPHECCGILYGEGRQITHAQPARNVHPTPDTHFEIDPQALIDVHRAARAGGPQVLGYYHSHPESAPHPSRTDQEMATGDRRIWAIIGMNEVMFWLDDPAGFQALSYEIVAA</sequence>
<evidence type="ECO:0000256" key="3">
    <source>
        <dbReference type="ARBA" id="ARBA00022801"/>
    </source>
</evidence>
<keyword evidence="1" id="KW-0645">Protease</keyword>
<organism evidence="7 8">
    <name type="scientific">Altererythrobacter arenosus</name>
    <dbReference type="NCBI Taxonomy" id="3032592"/>
    <lineage>
        <taxon>Bacteria</taxon>
        <taxon>Pseudomonadati</taxon>
        <taxon>Pseudomonadota</taxon>
        <taxon>Alphaproteobacteria</taxon>
        <taxon>Sphingomonadales</taxon>
        <taxon>Erythrobacteraceae</taxon>
        <taxon>Altererythrobacter</taxon>
    </lineage>
</organism>
<dbReference type="Pfam" id="PF14464">
    <property type="entry name" value="Prok-JAB"/>
    <property type="match status" value="1"/>
</dbReference>
<evidence type="ECO:0000256" key="4">
    <source>
        <dbReference type="ARBA" id="ARBA00022833"/>
    </source>
</evidence>
<protein>
    <submittedName>
        <fullName evidence="7">M67 family metallopeptidase</fullName>
    </submittedName>
</protein>
<reference evidence="7 8" key="1">
    <citation type="submission" date="2023-03" db="EMBL/GenBank/DDBJ databases">
        <title>Altererythrobacter sp. CAU 1644 isolated from sand.</title>
        <authorList>
            <person name="Kim W."/>
        </authorList>
    </citation>
    <scope>NUCLEOTIDE SEQUENCE [LARGE SCALE GENOMIC DNA]</scope>
    <source>
        <strain evidence="7 8">CAU 1644</strain>
    </source>
</reference>
<proteinExistence type="predicted"/>